<evidence type="ECO:0000256" key="2">
    <source>
        <dbReference type="PIRSR" id="PIRSR005962-1"/>
    </source>
</evidence>
<evidence type="ECO:0000313" key="5">
    <source>
        <dbReference type="EMBL" id="BAM89224.1"/>
    </source>
</evidence>
<feature type="binding site" evidence="2">
    <location>
        <position position="140"/>
    </location>
    <ligand>
        <name>Mn(2+)</name>
        <dbReference type="ChEBI" id="CHEBI:29035"/>
        <label>2</label>
    </ligand>
</feature>
<dbReference type="PATRIC" id="fig|1245469.3.peg.3298"/>
<gene>
    <name evidence="5" type="ORF">S58_32260</name>
</gene>
<dbReference type="PANTHER" id="PTHR11014">
    <property type="entry name" value="PEPTIDASE M20 FAMILY MEMBER"/>
    <property type="match status" value="1"/>
</dbReference>
<dbReference type="HOGENOM" id="CLU_023257_6_0_5"/>
<dbReference type="STRING" id="1245469.S58_32260"/>
<dbReference type="GO" id="GO:0050118">
    <property type="term" value="F:N-acetyldiaminopimelate deacetylase activity"/>
    <property type="evidence" value="ECO:0007669"/>
    <property type="project" value="UniProtKB-ARBA"/>
</dbReference>
<dbReference type="GeneID" id="301817084"/>
<evidence type="ECO:0000313" key="6">
    <source>
        <dbReference type="Proteomes" id="UP000011841"/>
    </source>
</evidence>
<dbReference type="GO" id="GO:0046872">
    <property type="term" value="F:metal ion binding"/>
    <property type="evidence" value="ECO:0007669"/>
    <property type="project" value="UniProtKB-KW"/>
</dbReference>
<feature type="domain" description="Peptidase M20 dimerisation" evidence="4">
    <location>
        <begin position="221"/>
        <end position="308"/>
    </location>
</feature>
<feature type="binding site" evidence="2">
    <location>
        <position position="203"/>
    </location>
    <ligand>
        <name>Mn(2+)</name>
        <dbReference type="ChEBI" id="CHEBI:29035"/>
        <label>2</label>
    </ligand>
</feature>
<feature type="signal peptide" evidence="3">
    <location>
        <begin position="1"/>
        <end position="24"/>
    </location>
</feature>
<keyword evidence="2" id="KW-0464">Manganese</keyword>
<dbReference type="InterPro" id="IPR017439">
    <property type="entry name" value="Amidohydrolase"/>
</dbReference>
<dbReference type="PIRSF" id="PIRSF005962">
    <property type="entry name" value="Pept_M20D_amidohydro"/>
    <property type="match status" value="1"/>
</dbReference>
<feature type="binding site" evidence="2">
    <location>
        <position position="142"/>
    </location>
    <ligand>
        <name>Mn(2+)</name>
        <dbReference type="ChEBI" id="CHEBI:29035"/>
        <label>2</label>
    </ligand>
</feature>
<keyword evidence="1 5" id="KW-0378">Hydrolase</keyword>
<dbReference type="eggNOG" id="COG1473">
    <property type="taxonomic scope" value="Bacteria"/>
</dbReference>
<dbReference type="KEGG" id="aol:S58_32260"/>
<feature type="binding site" evidence="2">
    <location>
        <position position="176"/>
    </location>
    <ligand>
        <name>Mn(2+)</name>
        <dbReference type="ChEBI" id="CHEBI:29035"/>
        <label>2</label>
    </ligand>
</feature>
<name>M4Z708_9BRAD</name>
<dbReference type="OrthoDB" id="9777385at2"/>
<reference evidence="5 6" key="1">
    <citation type="journal article" date="2013" name="Appl. Environ. Microbiol.">
        <title>Genome analysis suggests that the soil oligotrophic bacterium Agromonas oligotrophica (Bradyrhizobium oligotrophicum) is a nitrogen-fixing symbiont of Aeschynomene indica.</title>
        <authorList>
            <person name="Okubo T."/>
            <person name="Fukushima S."/>
            <person name="Itakura M."/>
            <person name="Oshima K."/>
            <person name="Longtonglang A."/>
            <person name="Teaumroong N."/>
            <person name="Mitsui H."/>
            <person name="Hattori M."/>
            <person name="Hattori R."/>
            <person name="Hattori T."/>
            <person name="Minamisawa K."/>
        </authorList>
    </citation>
    <scope>NUCLEOTIDE SEQUENCE [LARGE SCALE GENOMIC DNA]</scope>
    <source>
        <strain evidence="5 6">S58</strain>
    </source>
</reference>
<evidence type="ECO:0000256" key="3">
    <source>
        <dbReference type="SAM" id="SignalP"/>
    </source>
</evidence>
<dbReference type="Proteomes" id="UP000011841">
    <property type="component" value="Chromosome"/>
</dbReference>
<evidence type="ECO:0000256" key="1">
    <source>
        <dbReference type="ARBA" id="ARBA00022801"/>
    </source>
</evidence>
<dbReference type="GO" id="GO:0019877">
    <property type="term" value="P:diaminopimelate biosynthetic process"/>
    <property type="evidence" value="ECO:0007669"/>
    <property type="project" value="UniProtKB-ARBA"/>
</dbReference>
<dbReference type="NCBIfam" id="TIGR01891">
    <property type="entry name" value="amidohydrolases"/>
    <property type="match status" value="1"/>
</dbReference>
<dbReference type="Pfam" id="PF01546">
    <property type="entry name" value="Peptidase_M20"/>
    <property type="match status" value="1"/>
</dbReference>
<dbReference type="Gene3D" id="3.40.630.10">
    <property type="entry name" value="Zn peptidases"/>
    <property type="match status" value="1"/>
</dbReference>
<dbReference type="FunFam" id="3.30.70.360:FF:000001">
    <property type="entry name" value="N-acetyldiaminopimelate deacetylase"/>
    <property type="match status" value="1"/>
</dbReference>
<dbReference type="InterPro" id="IPR011650">
    <property type="entry name" value="Peptidase_M20_dimer"/>
</dbReference>
<keyword evidence="6" id="KW-1185">Reference proteome</keyword>
<dbReference type="InterPro" id="IPR002933">
    <property type="entry name" value="Peptidase_M20"/>
</dbReference>
<dbReference type="PANTHER" id="PTHR11014:SF63">
    <property type="entry name" value="METALLOPEPTIDASE, PUTATIVE (AFU_ORTHOLOGUE AFUA_6G09600)-RELATED"/>
    <property type="match status" value="1"/>
</dbReference>
<feature type="binding site" evidence="2">
    <location>
        <position position="410"/>
    </location>
    <ligand>
        <name>Mn(2+)</name>
        <dbReference type="ChEBI" id="CHEBI:29035"/>
        <label>2</label>
    </ligand>
</feature>
<evidence type="ECO:0000259" key="4">
    <source>
        <dbReference type="Pfam" id="PF07687"/>
    </source>
</evidence>
<protein>
    <submittedName>
        <fullName evidence="5">Amidohydrolase</fullName>
    </submittedName>
</protein>
<dbReference type="SUPFAM" id="SSF53187">
    <property type="entry name" value="Zn-dependent exopeptidases"/>
    <property type="match status" value="1"/>
</dbReference>
<keyword evidence="3" id="KW-0732">Signal</keyword>
<accession>M4Z708</accession>
<feature type="chain" id="PRO_5004061626" evidence="3">
    <location>
        <begin position="25"/>
        <end position="444"/>
    </location>
</feature>
<proteinExistence type="predicted"/>
<sequence>MKQSLGLLFASAALVALASPPARAELDVPALKGTIAAALERDYPALDVLYKDLHAHPELAFQEVRTAAKLAEEMRALGFEVTEKVGKTGLVALYRNGEGPTIMVRTELDALPMEEKTGLPYASHDKANWNGRETFVAHSCGHDIHMASWIGTAKTLVAMKDKWKGTLMFIGQPAEETVEGAKAMLNDGLFTRFPKPDAGFALHDGGFAHGDVVYRVGVGSSNQDGLFIRFHGRGGHGSAPHTTIDPVMMAARFVVDVQSVISREKDPTEFGVVTVGAIHSGTAGNIIPDDAIVVGTIRSFKPEVRAKMLAGVERTAKAVAAMAGAAPPDIDLAEGAKAVMNDAAVVAAAQPVLKAAFGEHLRTSPPGTASEDYSEYVKAGVPSMFFNIGVYDPERVAAAREGGPPLPSNHSPLFAPVPKPTIETGVTAMTLAVLSAFDERAQGH</sequence>
<organism evidence="5 6">
    <name type="scientific">Bradyrhizobium oligotrophicum S58</name>
    <dbReference type="NCBI Taxonomy" id="1245469"/>
    <lineage>
        <taxon>Bacteria</taxon>
        <taxon>Pseudomonadati</taxon>
        <taxon>Pseudomonadota</taxon>
        <taxon>Alphaproteobacteria</taxon>
        <taxon>Hyphomicrobiales</taxon>
        <taxon>Nitrobacteraceae</taxon>
        <taxon>Bradyrhizobium</taxon>
    </lineage>
</organism>
<dbReference type="SUPFAM" id="SSF55031">
    <property type="entry name" value="Bacterial exopeptidase dimerisation domain"/>
    <property type="match status" value="1"/>
</dbReference>
<dbReference type="EMBL" id="AP012603">
    <property type="protein sequence ID" value="BAM89224.1"/>
    <property type="molecule type" value="Genomic_DNA"/>
</dbReference>
<dbReference type="RefSeq" id="WP_015666344.1">
    <property type="nucleotide sequence ID" value="NC_020453.1"/>
</dbReference>
<keyword evidence="2" id="KW-0479">Metal-binding</keyword>
<dbReference type="Pfam" id="PF07687">
    <property type="entry name" value="M20_dimer"/>
    <property type="match status" value="1"/>
</dbReference>
<dbReference type="AlphaFoldDB" id="M4Z708"/>
<dbReference type="InterPro" id="IPR036264">
    <property type="entry name" value="Bact_exopeptidase_dim_dom"/>
</dbReference>
<dbReference type="Gene3D" id="3.30.70.360">
    <property type="match status" value="1"/>
</dbReference>
<comment type="cofactor">
    <cofactor evidence="2">
        <name>Mn(2+)</name>
        <dbReference type="ChEBI" id="CHEBI:29035"/>
    </cofactor>
    <text evidence="2">The Mn(2+) ion enhances activity.</text>
</comment>